<feature type="non-terminal residue" evidence="2">
    <location>
        <position position="1"/>
    </location>
</feature>
<protein>
    <recommendedName>
        <fullName evidence="1">Histidine kinase/HSP90-like ATPase domain-containing protein</fullName>
    </recommendedName>
</protein>
<gene>
    <name evidence="2" type="ORF">MNBD_ACTINO01-865</name>
</gene>
<dbReference type="PRINTS" id="PR00344">
    <property type="entry name" value="BCTRLSENSOR"/>
</dbReference>
<dbReference type="EMBL" id="UOEI01000535">
    <property type="protein sequence ID" value="VAW07581.1"/>
    <property type="molecule type" value="Genomic_DNA"/>
</dbReference>
<organism evidence="2">
    <name type="scientific">hydrothermal vent metagenome</name>
    <dbReference type="NCBI Taxonomy" id="652676"/>
    <lineage>
        <taxon>unclassified sequences</taxon>
        <taxon>metagenomes</taxon>
        <taxon>ecological metagenomes</taxon>
    </lineage>
</organism>
<proteinExistence type="predicted"/>
<evidence type="ECO:0000313" key="2">
    <source>
        <dbReference type="EMBL" id="VAW07581.1"/>
    </source>
</evidence>
<dbReference type="InterPro" id="IPR036890">
    <property type="entry name" value="HATPase_C_sf"/>
</dbReference>
<dbReference type="Gene3D" id="3.30.565.10">
    <property type="entry name" value="Histidine kinase-like ATPase, C-terminal domain"/>
    <property type="match status" value="1"/>
</dbReference>
<dbReference type="InterPro" id="IPR003594">
    <property type="entry name" value="HATPase_dom"/>
</dbReference>
<dbReference type="SUPFAM" id="SSF55874">
    <property type="entry name" value="ATPase domain of HSP90 chaperone/DNA topoisomerase II/histidine kinase"/>
    <property type="match status" value="1"/>
</dbReference>
<feature type="domain" description="Histidine kinase/HSP90-like ATPase" evidence="1">
    <location>
        <begin position="5"/>
        <end position="45"/>
    </location>
</feature>
<dbReference type="GO" id="GO:0016772">
    <property type="term" value="F:transferase activity, transferring phosphorus-containing groups"/>
    <property type="evidence" value="ECO:0007669"/>
    <property type="project" value="InterPro"/>
</dbReference>
<dbReference type="Pfam" id="PF02518">
    <property type="entry name" value="HATPase_c"/>
    <property type="match status" value="1"/>
</dbReference>
<sequence length="46" mass="4600">PNLPGGTGVGLTVARNLVRRHGGDVVAFSQGPGTGSRFIVSVPLGE</sequence>
<reference evidence="2" key="1">
    <citation type="submission" date="2018-06" db="EMBL/GenBank/DDBJ databases">
        <authorList>
            <person name="Zhirakovskaya E."/>
        </authorList>
    </citation>
    <scope>NUCLEOTIDE SEQUENCE</scope>
</reference>
<dbReference type="InterPro" id="IPR004358">
    <property type="entry name" value="Sig_transdc_His_kin-like_C"/>
</dbReference>
<name>A0A3B0SMT9_9ZZZZ</name>
<dbReference type="AlphaFoldDB" id="A0A3B0SMT9"/>
<evidence type="ECO:0000259" key="1">
    <source>
        <dbReference type="Pfam" id="PF02518"/>
    </source>
</evidence>
<accession>A0A3B0SMT9</accession>